<evidence type="ECO:0000256" key="1">
    <source>
        <dbReference type="ARBA" id="ARBA00004496"/>
    </source>
</evidence>
<dbReference type="Gene3D" id="2.40.10.170">
    <property type="match status" value="1"/>
</dbReference>
<dbReference type="Pfam" id="PF03461">
    <property type="entry name" value="TRCF"/>
    <property type="match status" value="1"/>
</dbReference>
<evidence type="ECO:0000256" key="2">
    <source>
        <dbReference type="ARBA" id="ARBA00022490"/>
    </source>
</evidence>
<dbReference type="InterPro" id="IPR005118">
    <property type="entry name" value="TRCF_C"/>
</dbReference>
<dbReference type="Pfam" id="PF17757">
    <property type="entry name" value="UvrB_inter"/>
    <property type="match status" value="1"/>
</dbReference>
<dbReference type="InterPro" id="IPR041471">
    <property type="entry name" value="UvrB_inter"/>
</dbReference>
<dbReference type="SUPFAM" id="SSF52540">
    <property type="entry name" value="P-loop containing nucleoside triphosphate hydrolases"/>
    <property type="match status" value="4"/>
</dbReference>
<dbReference type="GO" id="GO:0003678">
    <property type="term" value="F:DNA helicase activity"/>
    <property type="evidence" value="ECO:0007669"/>
    <property type="project" value="TreeGrafter"/>
</dbReference>
<comment type="similarity">
    <text evidence="10 13">In the N-terminal section; belongs to the UvrB family.</text>
</comment>
<comment type="function">
    <text evidence="13">Couples transcription and DNA repair by recognizing RNA polymerase (RNAP) stalled at DNA lesions. Mediates ATP-dependent release of RNAP and its truncated transcript from the DNA, and recruitment of nucleotide excision repair machinery to the damaged site.</text>
</comment>
<comment type="similarity">
    <text evidence="11 13">In the C-terminal section; belongs to the helicase family. RecG subfamily.</text>
</comment>
<dbReference type="InterPro" id="IPR003711">
    <property type="entry name" value="CarD-like/TRCF_RID"/>
</dbReference>
<evidence type="ECO:0000256" key="4">
    <source>
        <dbReference type="ARBA" id="ARBA00022763"/>
    </source>
</evidence>
<dbReference type="FunFam" id="3.40.50.300:FF:000546">
    <property type="entry name" value="Transcription-repair-coupling factor"/>
    <property type="match status" value="1"/>
</dbReference>
<dbReference type="InterPro" id="IPR047112">
    <property type="entry name" value="RecG/Mfd"/>
</dbReference>
<evidence type="ECO:0000256" key="7">
    <source>
        <dbReference type="ARBA" id="ARBA00022840"/>
    </source>
</evidence>
<feature type="domain" description="Helicase ATP-binding" evidence="15">
    <location>
        <begin position="640"/>
        <end position="801"/>
    </location>
</feature>
<dbReference type="EMBL" id="FNPI01000027">
    <property type="protein sequence ID" value="SDZ66418.1"/>
    <property type="molecule type" value="Genomic_DNA"/>
</dbReference>
<dbReference type="SMART" id="SM00982">
    <property type="entry name" value="TRCF"/>
    <property type="match status" value="1"/>
</dbReference>
<keyword evidence="5 13" id="KW-0378">Hydrolase</keyword>
<dbReference type="InterPro" id="IPR027417">
    <property type="entry name" value="P-loop_NTPase"/>
</dbReference>
<evidence type="ECO:0000256" key="8">
    <source>
        <dbReference type="ARBA" id="ARBA00023125"/>
    </source>
</evidence>
<evidence type="ECO:0000256" key="3">
    <source>
        <dbReference type="ARBA" id="ARBA00022741"/>
    </source>
</evidence>
<keyword evidence="6 17" id="KW-0347">Helicase</keyword>
<dbReference type="InterPro" id="IPR014001">
    <property type="entry name" value="Helicase_ATP-bd"/>
</dbReference>
<evidence type="ECO:0000256" key="11">
    <source>
        <dbReference type="ARBA" id="ARBA00061399"/>
    </source>
</evidence>
<sequence>MTVKGFMNTFCHGDDVTSIIEGLEANLSEQMVSGLAGSARSLLLAAIFDKTSRSQLVITHNLFQAQKLYDDLSSLVGEENVYLYPVNELIASEIAVASPEMRSQRIEALNEWTANKNAIIISPIAGVRRLLPPVSLWKRCQLVFELGKEIQLDQTFQELILMGFQRVDMVTSPGNFSVRGGIIDIYPLTEENPVRIELFDTEVDSIRYFDVETQRSLEQIKTVQIGPAREVLLEEEHYFQGAGRLETALANSLKKVKDAAVKEKMAEHVGQEITWLKEKATFDSMYKYMALFYEKQYTLLDYMPKDCSIFIDEVSRVQEMAKSLEKEEAEWHTAMISQGAYVSDLHLSKSWDQLFQETNHARIYLSLFLRHVPNTNPKNIVNIQSKSMQNFHGQLHLLKSEVDRWKDANYSITFVCGNEDRAERMKQVLTDYEIEAAMTSADQAPIRGQAQIVTGHLMSGFELQMQRMIAITEEEVFTKKTKKPKRKQKLSNAERIKNYSELSVGDWVVHVNHGIGKYLGIQTLEVAGIHRDYMHISYAGNDNLYVPVDQIDQVQKYVGSEEKEPKLYALGGNDWKKVKKKVHSSVQDIADDLIKLYAEREASTGYAFSKDGPEQREFESAFPYQETEDQLRAIEEIKKDMELERPMDRLLCGDVGYGKTEVALRAAFKAVMDGKQVAMLVPTTILAQQHYETIRERFQDFAVNVGLLSRFRTRKEQNETIKGLKHGNVDIVVGTHRLLSKDIQFKDLGLLIVDEEQRFGVTHKEKIKTLKANVDVLTLTATPIPRTLHMSMLGVRDLSVIETPPENRFPVQTYVVEHSDGLVREAIEREMARDGQIFFLYNRVEDIDSMADKIAMMVPDANVRYAHGKMTETELEAIMLDFLEGNTDVLVTTTIIETGVDIPNVNTLVIYDADKMGLSQLYQLRGRVGRSNRVAYAYFTHQRDKVLTEVAEKRLQSIKEFTELGSGFKIAMRDLSIRGAGNLLGAEQHGFIASVGFDLYSQMLKEAIDERKTRVPGSERQQQRQQQQKRPDVEIDIQVDAYIPEAYIPDSKQKIDMYKRFRSIESHRDILDLQNEMIDRFGDYPKEVGYLFSVAKIRQYGRQENIESIIEKNKECKVTLSQETTERTDGAKLFSLVNRISNKLNLSMMKNQIIIHVKRKGLSDESYLDILETVLTRLDEVQKDKVDSSKAQTTT</sequence>
<evidence type="ECO:0000256" key="9">
    <source>
        <dbReference type="ARBA" id="ARBA00023204"/>
    </source>
</evidence>
<dbReference type="InterPro" id="IPR004576">
    <property type="entry name" value="Mfd"/>
</dbReference>
<dbReference type="GO" id="GO:0016787">
    <property type="term" value="F:hydrolase activity"/>
    <property type="evidence" value="ECO:0007669"/>
    <property type="project" value="UniProtKB-KW"/>
</dbReference>
<feature type="domain" description="Helicase C-terminal" evidence="16">
    <location>
        <begin position="822"/>
        <end position="976"/>
    </location>
</feature>
<evidence type="ECO:0000256" key="6">
    <source>
        <dbReference type="ARBA" id="ARBA00022806"/>
    </source>
</evidence>
<proteinExistence type="inferred from homology"/>
<keyword evidence="2 13" id="KW-0963">Cytoplasm</keyword>
<dbReference type="PROSITE" id="PS51192">
    <property type="entry name" value="HELICASE_ATP_BIND_1"/>
    <property type="match status" value="1"/>
</dbReference>
<evidence type="ECO:0000256" key="10">
    <source>
        <dbReference type="ARBA" id="ARBA00061104"/>
    </source>
</evidence>
<keyword evidence="9 13" id="KW-0234">DNA repair</keyword>
<dbReference type="GO" id="GO:0000716">
    <property type="term" value="P:transcription-coupled nucleotide-excision repair, DNA damage recognition"/>
    <property type="evidence" value="ECO:0007669"/>
    <property type="project" value="UniProtKB-UniRule"/>
</dbReference>
<dbReference type="SMART" id="SM01058">
    <property type="entry name" value="CarD_TRCF"/>
    <property type="match status" value="1"/>
</dbReference>
<dbReference type="Pfam" id="PF02559">
    <property type="entry name" value="CarD_TRCF_RID"/>
    <property type="match status" value="1"/>
</dbReference>
<evidence type="ECO:0000259" key="15">
    <source>
        <dbReference type="PROSITE" id="PS51192"/>
    </source>
</evidence>
<dbReference type="PROSITE" id="PS51194">
    <property type="entry name" value="HELICASE_CTER"/>
    <property type="match status" value="1"/>
</dbReference>
<evidence type="ECO:0000259" key="16">
    <source>
        <dbReference type="PROSITE" id="PS51194"/>
    </source>
</evidence>
<evidence type="ECO:0000256" key="5">
    <source>
        <dbReference type="ARBA" id="ARBA00022801"/>
    </source>
</evidence>
<dbReference type="CDD" id="cd17991">
    <property type="entry name" value="DEXHc_TRCF"/>
    <property type="match status" value="1"/>
</dbReference>
<dbReference type="SUPFAM" id="SSF143517">
    <property type="entry name" value="TRCF domain-like"/>
    <property type="match status" value="1"/>
</dbReference>
<dbReference type="Pfam" id="PF00271">
    <property type="entry name" value="Helicase_C"/>
    <property type="match status" value="1"/>
</dbReference>
<dbReference type="AlphaFoldDB" id="A0A1H3UVR3"/>
<dbReference type="Gene3D" id="3.90.1150.50">
    <property type="entry name" value="Transcription-repair-coupling factor, D7 domain"/>
    <property type="match status" value="1"/>
</dbReference>
<dbReference type="Gene3D" id="3.40.50.300">
    <property type="entry name" value="P-loop containing nucleotide triphosphate hydrolases"/>
    <property type="match status" value="2"/>
</dbReference>
<evidence type="ECO:0000256" key="13">
    <source>
        <dbReference type="HAMAP-Rule" id="MF_00969"/>
    </source>
</evidence>
<dbReference type="SMART" id="SM00487">
    <property type="entry name" value="DEXDc"/>
    <property type="match status" value="1"/>
</dbReference>
<dbReference type="GO" id="GO:0005524">
    <property type="term" value="F:ATP binding"/>
    <property type="evidence" value="ECO:0007669"/>
    <property type="project" value="UniProtKB-UniRule"/>
</dbReference>
<dbReference type="HAMAP" id="MF_00969">
    <property type="entry name" value="TRCF"/>
    <property type="match status" value="1"/>
</dbReference>
<dbReference type="Gene3D" id="3.40.50.11180">
    <property type="match status" value="1"/>
</dbReference>
<dbReference type="GO" id="GO:0003684">
    <property type="term" value="F:damaged DNA binding"/>
    <property type="evidence" value="ECO:0007669"/>
    <property type="project" value="InterPro"/>
</dbReference>
<dbReference type="NCBIfam" id="TIGR00580">
    <property type="entry name" value="mfd"/>
    <property type="match status" value="1"/>
</dbReference>
<dbReference type="EC" id="3.6.4.-" evidence="13"/>
<dbReference type="InterPro" id="IPR001650">
    <property type="entry name" value="Helicase_C-like"/>
</dbReference>
<protein>
    <recommendedName>
        <fullName evidence="12 13">Transcription-repair-coupling factor</fullName>
        <shortName evidence="13">TRCF</shortName>
        <ecNumber evidence="13">3.6.4.-</ecNumber>
    </recommendedName>
</protein>
<dbReference type="GO" id="GO:0006355">
    <property type="term" value="P:regulation of DNA-templated transcription"/>
    <property type="evidence" value="ECO:0007669"/>
    <property type="project" value="UniProtKB-UniRule"/>
</dbReference>
<accession>A0A1H3UVR3</accession>
<dbReference type="InterPro" id="IPR037235">
    <property type="entry name" value="TRCF-like_C_D7"/>
</dbReference>
<keyword evidence="7 13" id="KW-0067">ATP-binding</keyword>
<comment type="subcellular location">
    <subcellularLocation>
        <location evidence="1 13">Cytoplasm</location>
    </subcellularLocation>
</comment>
<dbReference type="Proteomes" id="UP000198935">
    <property type="component" value="Unassembled WGS sequence"/>
</dbReference>
<reference evidence="18" key="1">
    <citation type="submission" date="2016-10" db="EMBL/GenBank/DDBJ databases">
        <authorList>
            <person name="Varghese N."/>
            <person name="Submissions S."/>
        </authorList>
    </citation>
    <scope>NUCLEOTIDE SEQUENCE [LARGE SCALE GENOMIC DNA]</scope>
    <source>
        <strain evidence="18">SP</strain>
    </source>
</reference>
<dbReference type="STRING" id="1503961.SAMN05421736_12731"/>
<organism evidence="17 18">
    <name type="scientific">Evansella caseinilytica</name>
    <dbReference type="NCBI Taxonomy" id="1503961"/>
    <lineage>
        <taxon>Bacteria</taxon>
        <taxon>Bacillati</taxon>
        <taxon>Bacillota</taxon>
        <taxon>Bacilli</taxon>
        <taxon>Bacillales</taxon>
        <taxon>Bacillaceae</taxon>
        <taxon>Evansella</taxon>
    </lineage>
</organism>
<keyword evidence="18" id="KW-1185">Reference proteome</keyword>
<evidence type="ECO:0000256" key="12">
    <source>
        <dbReference type="ARBA" id="ARBA00070128"/>
    </source>
</evidence>
<evidence type="ECO:0000256" key="14">
    <source>
        <dbReference type="SAM" id="MobiDB-lite"/>
    </source>
</evidence>
<evidence type="ECO:0000313" key="17">
    <source>
        <dbReference type="EMBL" id="SDZ66418.1"/>
    </source>
</evidence>
<dbReference type="Pfam" id="PF00270">
    <property type="entry name" value="DEAD"/>
    <property type="match status" value="1"/>
</dbReference>
<name>A0A1H3UVR3_9BACI</name>
<keyword evidence="3 13" id="KW-0547">Nucleotide-binding</keyword>
<dbReference type="GO" id="GO:0005737">
    <property type="term" value="C:cytoplasm"/>
    <property type="evidence" value="ECO:0007669"/>
    <property type="project" value="UniProtKB-SubCell"/>
</dbReference>
<dbReference type="PANTHER" id="PTHR47964">
    <property type="entry name" value="ATP-DEPENDENT DNA HELICASE HOMOLOG RECG, CHLOROPLASTIC"/>
    <property type="match status" value="1"/>
</dbReference>
<dbReference type="SUPFAM" id="SSF141259">
    <property type="entry name" value="CarD-like"/>
    <property type="match status" value="1"/>
</dbReference>
<dbReference type="Gene3D" id="3.30.2060.10">
    <property type="entry name" value="Penicillin-binding protein 1b domain"/>
    <property type="match status" value="1"/>
</dbReference>
<keyword evidence="4 13" id="KW-0227">DNA damage</keyword>
<feature type="region of interest" description="Disordered" evidence="14">
    <location>
        <begin position="1011"/>
        <end position="1031"/>
    </location>
</feature>
<dbReference type="InterPro" id="IPR011545">
    <property type="entry name" value="DEAD/DEAH_box_helicase_dom"/>
</dbReference>
<dbReference type="InterPro" id="IPR036101">
    <property type="entry name" value="CarD-like/TRCF_RID_sf"/>
</dbReference>
<gene>
    <name evidence="13" type="primary">mfd</name>
    <name evidence="17" type="ORF">SAMN05421736_12731</name>
</gene>
<dbReference type="SMART" id="SM00490">
    <property type="entry name" value="HELICc"/>
    <property type="match status" value="1"/>
</dbReference>
<dbReference type="PANTHER" id="PTHR47964:SF1">
    <property type="entry name" value="ATP-DEPENDENT DNA HELICASE HOMOLOG RECG, CHLOROPLASTIC"/>
    <property type="match status" value="1"/>
</dbReference>
<evidence type="ECO:0000313" key="18">
    <source>
        <dbReference type="Proteomes" id="UP000198935"/>
    </source>
</evidence>
<keyword evidence="8 13" id="KW-0238">DNA-binding</keyword>